<keyword evidence="3" id="KW-1185">Reference proteome</keyword>
<evidence type="ECO:0008006" key="4">
    <source>
        <dbReference type="Google" id="ProtNLM"/>
    </source>
</evidence>
<dbReference type="PROSITE" id="PS51257">
    <property type="entry name" value="PROKAR_LIPOPROTEIN"/>
    <property type="match status" value="1"/>
</dbReference>
<dbReference type="Proteomes" id="UP001500459">
    <property type="component" value="Unassembled WGS sequence"/>
</dbReference>
<reference evidence="3" key="1">
    <citation type="journal article" date="2019" name="Int. J. Syst. Evol. Microbiol.">
        <title>The Global Catalogue of Microorganisms (GCM) 10K type strain sequencing project: providing services to taxonomists for standard genome sequencing and annotation.</title>
        <authorList>
            <consortium name="The Broad Institute Genomics Platform"/>
            <consortium name="The Broad Institute Genome Sequencing Center for Infectious Disease"/>
            <person name="Wu L."/>
            <person name="Ma J."/>
        </authorList>
    </citation>
    <scope>NUCLEOTIDE SEQUENCE [LARGE SCALE GENOMIC DNA]</scope>
    <source>
        <strain evidence="3">JCM 17106</strain>
    </source>
</reference>
<name>A0ABP7X7F0_9FLAO</name>
<sequence>MMKRNSIYFVVILTFIFGFTSCNEDDTDDTDNVNECLDLFFSRDGDYLYADFEGKDTLQWYGWFINGEFVENEGTDHQGDHKLSLENLAPGTYTICLNYETPECPSPEENEFCQEIVIEESTEPCLDLFFSRDGDYLYADFEGRDTLEWYGWFIDDAPVEDEGTNHQGDHKLSLENLTPGTYSICLNYETPECPSPEENEFCQEIIIEGSCPELSFEAEQDGDSNAYYFYPGAFDGIDEVVLEWFANDEYIGQSPEFPHNNPFYYQFASGTYEICVKVETPDCPNGTSFCKTLVLE</sequence>
<gene>
    <name evidence="2" type="ORF">GCM10022393_01010</name>
</gene>
<organism evidence="2 3">
    <name type="scientific">Aquimarina addita</name>
    <dbReference type="NCBI Taxonomy" id="870485"/>
    <lineage>
        <taxon>Bacteria</taxon>
        <taxon>Pseudomonadati</taxon>
        <taxon>Bacteroidota</taxon>
        <taxon>Flavobacteriia</taxon>
        <taxon>Flavobacteriales</taxon>
        <taxon>Flavobacteriaceae</taxon>
        <taxon>Aquimarina</taxon>
    </lineage>
</organism>
<evidence type="ECO:0000313" key="3">
    <source>
        <dbReference type="Proteomes" id="UP001500459"/>
    </source>
</evidence>
<accession>A0ABP7X7F0</accession>
<protein>
    <recommendedName>
        <fullName evidence="4">PKD domain-containing protein</fullName>
    </recommendedName>
</protein>
<dbReference type="RefSeq" id="WP_344923782.1">
    <property type="nucleotide sequence ID" value="NZ_BAABCW010000001.1"/>
</dbReference>
<keyword evidence="1" id="KW-0732">Signal</keyword>
<feature type="signal peptide" evidence="1">
    <location>
        <begin position="1"/>
        <end position="24"/>
    </location>
</feature>
<proteinExistence type="predicted"/>
<dbReference type="EMBL" id="BAABCW010000001">
    <property type="protein sequence ID" value="GAA4106550.1"/>
    <property type="molecule type" value="Genomic_DNA"/>
</dbReference>
<evidence type="ECO:0000256" key="1">
    <source>
        <dbReference type="SAM" id="SignalP"/>
    </source>
</evidence>
<evidence type="ECO:0000313" key="2">
    <source>
        <dbReference type="EMBL" id="GAA4106550.1"/>
    </source>
</evidence>
<feature type="chain" id="PRO_5045235352" description="PKD domain-containing protein" evidence="1">
    <location>
        <begin position="25"/>
        <end position="296"/>
    </location>
</feature>
<comment type="caution">
    <text evidence="2">The sequence shown here is derived from an EMBL/GenBank/DDBJ whole genome shotgun (WGS) entry which is preliminary data.</text>
</comment>